<dbReference type="AlphaFoldDB" id="A0A382T8C8"/>
<sequence>VIPGLGELKLLRIEAALESFGWRLGDVGSFLEGRNEFRAGLAEQVRREAEHKRQEDERERGEAISLVWPLVSRGCSVGQIVESTLLSRSVVVEARMAWMVEKRSDGASLQQIADATGISRQRVSQLLQGVGLTGASEARTRLRD</sequence>
<organism evidence="1">
    <name type="scientific">marine metagenome</name>
    <dbReference type="NCBI Taxonomy" id="408172"/>
    <lineage>
        <taxon>unclassified sequences</taxon>
        <taxon>metagenomes</taxon>
        <taxon>ecological metagenomes</taxon>
    </lineage>
</organism>
<evidence type="ECO:0000313" key="1">
    <source>
        <dbReference type="EMBL" id="SVD17757.1"/>
    </source>
</evidence>
<evidence type="ECO:0008006" key="2">
    <source>
        <dbReference type="Google" id="ProtNLM"/>
    </source>
</evidence>
<feature type="non-terminal residue" evidence="1">
    <location>
        <position position="144"/>
    </location>
</feature>
<feature type="non-terminal residue" evidence="1">
    <location>
        <position position="1"/>
    </location>
</feature>
<proteinExistence type="predicted"/>
<gene>
    <name evidence="1" type="ORF">METZ01_LOCUS370611</name>
</gene>
<protein>
    <recommendedName>
        <fullName evidence="2">RNA polymerase sigma-70 region 4 domain-containing protein</fullName>
    </recommendedName>
</protein>
<accession>A0A382T8C8</accession>
<dbReference type="EMBL" id="UINC01134297">
    <property type="protein sequence ID" value="SVD17757.1"/>
    <property type="molecule type" value="Genomic_DNA"/>
</dbReference>
<name>A0A382T8C8_9ZZZZ</name>
<reference evidence="1" key="1">
    <citation type="submission" date="2018-05" db="EMBL/GenBank/DDBJ databases">
        <authorList>
            <person name="Lanie J.A."/>
            <person name="Ng W.-L."/>
            <person name="Kazmierczak K.M."/>
            <person name="Andrzejewski T.M."/>
            <person name="Davidsen T.M."/>
            <person name="Wayne K.J."/>
            <person name="Tettelin H."/>
            <person name="Glass J.I."/>
            <person name="Rusch D."/>
            <person name="Podicherti R."/>
            <person name="Tsui H.-C.T."/>
            <person name="Winkler M.E."/>
        </authorList>
    </citation>
    <scope>NUCLEOTIDE SEQUENCE</scope>
</reference>